<dbReference type="Gene3D" id="3.30.420.60">
    <property type="entry name" value="eRF1 domain 2"/>
    <property type="match status" value="1"/>
</dbReference>
<sequence length="204" mass="21654">MPNVAVPLARIQRWVDNFAGRHGETRLAVDSGTLTGAAADGSSFIAALPFEKTYAGPAEVDAFVAASSAPREWGILLVRKGGFAIARMSGGEIVEHKIGRRHVQGKTKAGGWSQQRFARRRANQASAAYEAAAEHAARILHGLDGPLVTGGDHGGVDDVLSDRRLSSLRVSGPWLAVHDPNRAVLDQAIEDAQKVHIEVLNADG</sequence>
<comment type="caution">
    <text evidence="2">The sequence shown here is derived from an EMBL/GenBank/DDBJ whole genome shotgun (WGS) entry which is preliminary data.</text>
</comment>
<dbReference type="Pfam" id="PF18859">
    <property type="entry name" value="acVLRF1"/>
    <property type="match status" value="1"/>
</dbReference>
<keyword evidence="3" id="KW-1185">Reference proteome</keyword>
<evidence type="ECO:0000313" key="3">
    <source>
        <dbReference type="Proteomes" id="UP001142292"/>
    </source>
</evidence>
<proteinExistence type="predicted"/>
<reference evidence="2" key="1">
    <citation type="journal article" date="2014" name="Int. J. Syst. Evol. Microbiol.">
        <title>Complete genome of a new Firmicutes species belonging to the dominant human colonic microbiota ('Ruminococcus bicirculans') reveals two chromosomes and a selective capacity to utilize plant glucans.</title>
        <authorList>
            <consortium name="NISC Comparative Sequencing Program"/>
            <person name="Wegmann U."/>
            <person name="Louis P."/>
            <person name="Goesmann A."/>
            <person name="Henrissat B."/>
            <person name="Duncan S.H."/>
            <person name="Flint H.J."/>
        </authorList>
    </citation>
    <scope>NUCLEOTIDE SEQUENCE</scope>
    <source>
        <strain evidence="2">VKM Ac-1246</strain>
    </source>
</reference>
<dbReference type="Proteomes" id="UP001142292">
    <property type="component" value="Unassembled WGS sequence"/>
</dbReference>
<evidence type="ECO:0000313" key="2">
    <source>
        <dbReference type="EMBL" id="GLJ66572.1"/>
    </source>
</evidence>
<reference evidence="2" key="2">
    <citation type="submission" date="2023-01" db="EMBL/GenBank/DDBJ databases">
        <authorList>
            <person name="Sun Q."/>
            <person name="Evtushenko L."/>
        </authorList>
    </citation>
    <scope>NUCLEOTIDE SEQUENCE</scope>
    <source>
        <strain evidence="2">VKM Ac-1246</strain>
    </source>
</reference>
<feature type="domain" description="Actinobacteria/chloroflexi VLRF1 release factor" evidence="1">
    <location>
        <begin position="71"/>
        <end position="198"/>
    </location>
</feature>
<accession>A0ABQ5SSX4</accession>
<gene>
    <name evidence="2" type="ORF">GCM10017579_06080</name>
</gene>
<name>A0ABQ5SSX4_9ACTN</name>
<dbReference type="RefSeq" id="WP_189120161.1">
    <property type="nucleotide sequence ID" value="NZ_BMRK01000019.1"/>
</dbReference>
<organism evidence="2 3">
    <name type="scientific">Nocardioides luteus</name>
    <dbReference type="NCBI Taxonomy" id="1844"/>
    <lineage>
        <taxon>Bacteria</taxon>
        <taxon>Bacillati</taxon>
        <taxon>Actinomycetota</taxon>
        <taxon>Actinomycetes</taxon>
        <taxon>Propionibacteriales</taxon>
        <taxon>Nocardioidaceae</taxon>
        <taxon>Nocardioides</taxon>
    </lineage>
</organism>
<dbReference type="EMBL" id="BSEL01000002">
    <property type="protein sequence ID" value="GLJ66572.1"/>
    <property type="molecule type" value="Genomic_DNA"/>
</dbReference>
<dbReference type="SUPFAM" id="SSF53137">
    <property type="entry name" value="Translational machinery components"/>
    <property type="match status" value="1"/>
</dbReference>
<protein>
    <recommendedName>
        <fullName evidence="1">Actinobacteria/chloroflexi VLRF1 release factor domain-containing protein</fullName>
    </recommendedName>
</protein>
<dbReference type="InterPro" id="IPR040783">
    <property type="entry name" value="VLRF1"/>
</dbReference>
<dbReference type="NCBIfam" id="NF041024">
    <property type="entry name" value="acVLRF1_NCBI"/>
    <property type="match status" value="1"/>
</dbReference>
<evidence type="ECO:0000259" key="1">
    <source>
        <dbReference type="Pfam" id="PF18859"/>
    </source>
</evidence>
<dbReference type="InterPro" id="IPR042226">
    <property type="entry name" value="eFR1_2_sf"/>
</dbReference>